<dbReference type="AlphaFoldDB" id="A0A6A4HWZ9"/>
<dbReference type="EMBL" id="ML769437">
    <property type="protein sequence ID" value="KAE9402240.1"/>
    <property type="molecule type" value="Genomic_DNA"/>
</dbReference>
<evidence type="ECO:0000313" key="2">
    <source>
        <dbReference type="Proteomes" id="UP000799118"/>
    </source>
</evidence>
<gene>
    <name evidence="1" type="ORF">BT96DRAFT_563985</name>
</gene>
<dbReference type="OrthoDB" id="433924at2759"/>
<reference evidence="1" key="1">
    <citation type="journal article" date="2019" name="Environ. Microbiol.">
        <title>Fungal ecological strategies reflected in gene transcription - a case study of two litter decomposers.</title>
        <authorList>
            <person name="Barbi F."/>
            <person name="Kohler A."/>
            <person name="Barry K."/>
            <person name="Baskaran P."/>
            <person name="Daum C."/>
            <person name="Fauchery L."/>
            <person name="Ihrmark K."/>
            <person name="Kuo A."/>
            <person name="LaButti K."/>
            <person name="Lipzen A."/>
            <person name="Morin E."/>
            <person name="Grigoriev I.V."/>
            <person name="Henrissat B."/>
            <person name="Lindahl B."/>
            <person name="Martin F."/>
        </authorList>
    </citation>
    <scope>NUCLEOTIDE SEQUENCE</scope>
    <source>
        <strain evidence="1">JB14</strain>
    </source>
</reference>
<dbReference type="Proteomes" id="UP000799118">
    <property type="component" value="Unassembled WGS sequence"/>
</dbReference>
<organism evidence="1 2">
    <name type="scientific">Gymnopus androsaceus JB14</name>
    <dbReference type="NCBI Taxonomy" id="1447944"/>
    <lineage>
        <taxon>Eukaryota</taxon>
        <taxon>Fungi</taxon>
        <taxon>Dikarya</taxon>
        <taxon>Basidiomycota</taxon>
        <taxon>Agaricomycotina</taxon>
        <taxon>Agaricomycetes</taxon>
        <taxon>Agaricomycetidae</taxon>
        <taxon>Agaricales</taxon>
        <taxon>Marasmiineae</taxon>
        <taxon>Omphalotaceae</taxon>
        <taxon>Gymnopus</taxon>
    </lineage>
</organism>
<accession>A0A6A4HWZ9</accession>
<sequence>MDTATVVHGDIVRDGKPRRKDEWEKFSDDLLGASTVTSTTHAAFPSSPPPMFPPPSREAQYKNPFASWFLDLFDCSARDRHETLDFCVKDFTRLCGNLPEEEWEEVIRREIMFNLSRMAVCRGFREELRRFVVVTGDKDKYLGSDSGGFEWVTAEAFRFHDEADGMEL</sequence>
<proteinExistence type="predicted"/>
<name>A0A6A4HWZ9_9AGAR</name>
<evidence type="ECO:0000313" key="1">
    <source>
        <dbReference type="EMBL" id="KAE9402240.1"/>
    </source>
</evidence>
<protein>
    <submittedName>
        <fullName evidence="1">Uncharacterized protein</fullName>
    </submittedName>
</protein>
<keyword evidence="2" id="KW-1185">Reference proteome</keyword>